<comment type="caution">
    <text evidence="1">The sequence shown here is derived from an EMBL/GenBank/DDBJ whole genome shotgun (WGS) entry which is preliminary data.</text>
</comment>
<dbReference type="EMBL" id="LAZR01034844">
    <property type="protein sequence ID" value="KKL39761.1"/>
    <property type="molecule type" value="Genomic_DNA"/>
</dbReference>
<gene>
    <name evidence="1" type="ORF">LCGC14_2367980</name>
</gene>
<evidence type="ECO:0000313" key="1">
    <source>
        <dbReference type="EMBL" id="KKL39761.1"/>
    </source>
</evidence>
<dbReference type="InterPro" id="IPR008983">
    <property type="entry name" value="Tumour_necrosis_fac-like_dom"/>
</dbReference>
<organism evidence="1">
    <name type="scientific">marine sediment metagenome</name>
    <dbReference type="NCBI Taxonomy" id="412755"/>
    <lineage>
        <taxon>unclassified sequences</taxon>
        <taxon>metagenomes</taxon>
        <taxon>ecological metagenomes</taxon>
    </lineage>
</organism>
<dbReference type="Gene3D" id="2.60.120.40">
    <property type="match status" value="1"/>
</dbReference>
<name>A0A0F9EZC1_9ZZZZ</name>
<dbReference type="AlphaFoldDB" id="A0A0F9EZC1"/>
<proteinExistence type="predicted"/>
<reference evidence="1" key="1">
    <citation type="journal article" date="2015" name="Nature">
        <title>Complex archaea that bridge the gap between prokaryotes and eukaryotes.</title>
        <authorList>
            <person name="Spang A."/>
            <person name="Saw J.H."/>
            <person name="Jorgensen S.L."/>
            <person name="Zaremba-Niedzwiedzka K."/>
            <person name="Martijn J."/>
            <person name="Lind A.E."/>
            <person name="van Eijk R."/>
            <person name="Schleper C."/>
            <person name="Guy L."/>
            <person name="Ettema T.J."/>
        </authorList>
    </citation>
    <scope>NUCLEOTIDE SEQUENCE</scope>
</reference>
<accession>A0A0F9EZC1</accession>
<sequence>FEAKREKRREKSLDLQELRLPFLTKGSILFMGDRSKVTQDNINLFWNVGRKQLEPYLIRITNAGSAAYPALKINDRDTGIYSGGSNIISFSTDGIHRMTIDATGQVGIGTASPTALLDISSVQPRIHFIETDGNANENFRVQVNAGKFGVGTIADTGAGYSEKLTILQNGRVGIGLATPAAPLEVKSAGTPSSVFRAREFASSQLLFSIFEESDQSGSFFLYNGAGVPNVAIRGNGDTSFNAGNVGIGTASPGEKLEVNGNIFLGSDLDKILFGTAKDSSIYYDGFNMIINPKEVGSGGLRVLGNLSVTENVTAENVFLPQYIFPHTNRTIPLVSANVWANITFDQEATAIKKGIGHTFNDNTNYTFTINTAGIYEIDFDFDAIDVSGSSTDIDIAGRVIYVNGTEITGSVFETDITKKDIEVELSHHMMARFESGDIIVFQFIATDVDVQLSTHGNFGDHPDSATIKILKVANL</sequence>
<protein>
    <recommendedName>
        <fullName evidence="2">C1q domain-containing protein</fullName>
    </recommendedName>
</protein>
<evidence type="ECO:0008006" key="2">
    <source>
        <dbReference type="Google" id="ProtNLM"/>
    </source>
</evidence>
<feature type="non-terminal residue" evidence="1">
    <location>
        <position position="1"/>
    </location>
</feature>